<feature type="domain" description="CBS" evidence="5">
    <location>
        <begin position="214"/>
        <end position="271"/>
    </location>
</feature>
<dbReference type="InterPro" id="IPR050511">
    <property type="entry name" value="AMPK_gamma/SDS23_families"/>
</dbReference>
<dbReference type="RefSeq" id="XP_034009519.1">
    <property type="nucleotide sequence ID" value="XM_034158679.1"/>
</dbReference>
<comment type="caution">
    <text evidence="6">The sequence shown here is derived from an EMBL/GenBank/DDBJ whole genome shotgun (WGS) entry which is preliminary data.</text>
</comment>
<evidence type="ECO:0000256" key="4">
    <source>
        <dbReference type="SAM" id="MobiDB-lite"/>
    </source>
</evidence>
<dbReference type="Gene3D" id="3.10.580.10">
    <property type="entry name" value="CBS-domain"/>
    <property type="match status" value="2"/>
</dbReference>
<dbReference type="PROSITE" id="PS51371">
    <property type="entry name" value="CBS"/>
    <property type="match status" value="2"/>
</dbReference>
<keyword evidence="1" id="KW-0677">Repeat</keyword>
<dbReference type="PANTHER" id="PTHR13780">
    <property type="entry name" value="AMP-ACTIVATED PROTEIN KINASE, GAMMA REGULATORY SUBUNIT"/>
    <property type="match status" value="1"/>
</dbReference>
<dbReference type="InterPro" id="IPR046342">
    <property type="entry name" value="CBS_dom_sf"/>
</dbReference>
<evidence type="ECO:0000313" key="7">
    <source>
        <dbReference type="Proteomes" id="UP000449547"/>
    </source>
</evidence>
<dbReference type="GO" id="GO:0004865">
    <property type="term" value="F:protein serine/threonine phosphatase inhibitor activity"/>
    <property type="evidence" value="ECO:0007669"/>
    <property type="project" value="TreeGrafter"/>
</dbReference>
<feature type="domain" description="CBS" evidence="5">
    <location>
        <begin position="139"/>
        <end position="199"/>
    </location>
</feature>
<evidence type="ECO:0000259" key="5">
    <source>
        <dbReference type="PROSITE" id="PS51371"/>
    </source>
</evidence>
<evidence type="ECO:0000256" key="3">
    <source>
        <dbReference type="PROSITE-ProRule" id="PRU00703"/>
    </source>
</evidence>
<name>A0A642UGJ6_DIURU</name>
<dbReference type="EMBL" id="SWFT01000163">
    <property type="protein sequence ID" value="KAA8896659.1"/>
    <property type="molecule type" value="Genomic_DNA"/>
</dbReference>
<dbReference type="SUPFAM" id="SSF54631">
    <property type="entry name" value="CBS-domain pair"/>
    <property type="match status" value="2"/>
</dbReference>
<dbReference type="OMA" id="MAPTNLC"/>
<sequence>MLSSPPPLNQDDESLGMSISRNPSVSSRASSATGSVIGDWNDIQLSELTDGNKLISIPAKVSVQQAFETLKSHNLTSVPVSRTNDTDLTNCGTFDYSDLNTYLLLVMNKISVGDAPANAEYVAKAKRGEEVPVEFIIHVHPKNPFIRFNEHDYLPSVMETLGNGVHRVAITDNSGKVTGILSQRRLIRFMWENARRFPSLEGLFDQTLEQLQIGATNPMTIYDDQLLIEALTKMHTERVSSLAVIDHSHQLIGNISITDVQNVTSSKNSALLFKSVLNFISYNLSQKGIERGQDQFPIFHVRKSSTLGRVVAKLVATQSHRLWIVESPSKSQDTPTKDPGQGKLIGVVSLTDILGLFAETKGKKTDPTYARNQRRRSSTSTTRSSIDM</sequence>
<evidence type="ECO:0000256" key="2">
    <source>
        <dbReference type="ARBA" id="ARBA00023122"/>
    </source>
</evidence>
<accession>A0A642UGJ6</accession>
<dbReference type="VEuPathDB" id="FungiDB:DIURU_005671"/>
<keyword evidence="7" id="KW-1185">Reference proteome</keyword>
<reference evidence="6 7" key="1">
    <citation type="submission" date="2019-07" db="EMBL/GenBank/DDBJ databases">
        <title>Genome assembly of two rare yeast pathogens: Diutina rugosa and Trichomonascus ciferrii.</title>
        <authorList>
            <person name="Mixao V."/>
            <person name="Saus E."/>
            <person name="Hansen A."/>
            <person name="Lass-Flor C."/>
            <person name="Gabaldon T."/>
        </authorList>
    </citation>
    <scope>NUCLEOTIDE SEQUENCE [LARGE SCALE GENOMIC DNA]</scope>
    <source>
        <strain evidence="6 7">CBS 613</strain>
    </source>
</reference>
<feature type="region of interest" description="Disordered" evidence="4">
    <location>
        <begin position="364"/>
        <end position="388"/>
    </location>
</feature>
<feature type="compositionally biased region" description="Low complexity" evidence="4">
    <location>
        <begin position="378"/>
        <end position="388"/>
    </location>
</feature>
<feature type="region of interest" description="Disordered" evidence="4">
    <location>
        <begin position="1"/>
        <end position="34"/>
    </location>
</feature>
<dbReference type="Pfam" id="PF00571">
    <property type="entry name" value="CBS"/>
    <property type="match status" value="2"/>
</dbReference>
<dbReference type="AlphaFoldDB" id="A0A642UGJ6"/>
<dbReference type="OrthoDB" id="449052at2759"/>
<dbReference type="GeneID" id="54784322"/>
<organism evidence="6 7">
    <name type="scientific">Diutina rugosa</name>
    <name type="common">Yeast</name>
    <name type="synonym">Candida rugosa</name>
    <dbReference type="NCBI Taxonomy" id="5481"/>
    <lineage>
        <taxon>Eukaryota</taxon>
        <taxon>Fungi</taxon>
        <taxon>Dikarya</taxon>
        <taxon>Ascomycota</taxon>
        <taxon>Saccharomycotina</taxon>
        <taxon>Pichiomycetes</taxon>
        <taxon>Debaryomycetaceae</taxon>
        <taxon>Diutina</taxon>
    </lineage>
</organism>
<keyword evidence="2 3" id="KW-0129">CBS domain</keyword>
<evidence type="ECO:0000313" key="6">
    <source>
        <dbReference type="EMBL" id="KAA8896659.1"/>
    </source>
</evidence>
<gene>
    <name evidence="6" type="ORF">DIURU_005671</name>
</gene>
<evidence type="ECO:0000256" key="1">
    <source>
        <dbReference type="ARBA" id="ARBA00022737"/>
    </source>
</evidence>
<proteinExistence type="predicted"/>
<dbReference type="GO" id="GO:0042149">
    <property type="term" value="P:cellular response to glucose starvation"/>
    <property type="evidence" value="ECO:0007669"/>
    <property type="project" value="TreeGrafter"/>
</dbReference>
<dbReference type="Proteomes" id="UP000449547">
    <property type="component" value="Unassembled WGS sequence"/>
</dbReference>
<dbReference type="InterPro" id="IPR000644">
    <property type="entry name" value="CBS_dom"/>
</dbReference>
<feature type="compositionally biased region" description="Low complexity" evidence="4">
    <location>
        <begin position="18"/>
        <end position="34"/>
    </location>
</feature>
<dbReference type="PANTHER" id="PTHR13780:SF36">
    <property type="entry name" value="CBS DOMAIN-CONTAINING PROTEIN"/>
    <property type="match status" value="1"/>
</dbReference>
<dbReference type="SMART" id="SM00116">
    <property type="entry name" value="CBS"/>
    <property type="match status" value="3"/>
</dbReference>
<protein>
    <recommendedName>
        <fullName evidence="5">CBS domain-containing protein</fullName>
    </recommendedName>
</protein>
<dbReference type="CDD" id="cd02205">
    <property type="entry name" value="CBS_pair_SF"/>
    <property type="match status" value="2"/>
</dbReference>